<dbReference type="RefSeq" id="WP_258343155.1">
    <property type="nucleotide sequence ID" value="NZ_BAAAYK010000038.1"/>
</dbReference>
<comment type="caution">
    <text evidence="1">The sequence shown here is derived from an EMBL/GenBank/DDBJ whole genome shotgun (WGS) entry which is preliminary data.</text>
</comment>
<sequence length="66" mass="7313">MSAPEPRGWRGVFTSDRVHRVSPGNERRISHGDRARLGLADCGAVCVPPTPNEWPLESCAHCYPRT</sequence>
<dbReference type="EMBL" id="BAAAYK010000038">
    <property type="protein sequence ID" value="GAA3365806.1"/>
    <property type="molecule type" value="Genomic_DNA"/>
</dbReference>
<evidence type="ECO:0000313" key="2">
    <source>
        <dbReference type="Proteomes" id="UP001500483"/>
    </source>
</evidence>
<protein>
    <submittedName>
        <fullName evidence="1">Uncharacterized protein</fullName>
    </submittedName>
</protein>
<organism evidence="1 2">
    <name type="scientific">Saccharopolyspora gregorii</name>
    <dbReference type="NCBI Taxonomy" id="33914"/>
    <lineage>
        <taxon>Bacteria</taxon>
        <taxon>Bacillati</taxon>
        <taxon>Actinomycetota</taxon>
        <taxon>Actinomycetes</taxon>
        <taxon>Pseudonocardiales</taxon>
        <taxon>Pseudonocardiaceae</taxon>
        <taxon>Saccharopolyspora</taxon>
    </lineage>
</organism>
<gene>
    <name evidence="1" type="ORF">GCM10020366_67190</name>
</gene>
<accession>A0ABP6S1W7</accession>
<name>A0ABP6S1W7_9PSEU</name>
<reference evidence="2" key="1">
    <citation type="journal article" date="2019" name="Int. J. Syst. Evol. Microbiol.">
        <title>The Global Catalogue of Microorganisms (GCM) 10K type strain sequencing project: providing services to taxonomists for standard genome sequencing and annotation.</title>
        <authorList>
            <consortium name="The Broad Institute Genomics Platform"/>
            <consortium name="The Broad Institute Genome Sequencing Center for Infectious Disease"/>
            <person name="Wu L."/>
            <person name="Ma J."/>
        </authorList>
    </citation>
    <scope>NUCLEOTIDE SEQUENCE [LARGE SCALE GENOMIC DNA]</scope>
    <source>
        <strain evidence="2">JCM 9687</strain>
    </source>
</reference>
<dbReference type="Proteomes" id="UP001500483">
    <property type="component" value="Unassembled WGS sequence"/>
</dbReference>
<keyword evidence="2" id="KW-1185">Reference proteome</keyword>
<proteinExistence type="predicted"/>
<evidence type="ECO:0000313" key="1">
    <source>
        <dbReference type="EMBL" id="GAA3365806.1"/>
    </source>
</evidence>